<sequence>MPTKAQRPRLNPQPGNGQVEQDEYMDEKTRTHNLILLQSPLWILPVLYVMQTGILCAWSDIEYMAFSLAVASPSLVFPAIFLHSASSSDTSKIPYYLKLNLWTFVLVIFGTYFGTHYFFDLMGMEYTFGDACTWHLESDVLGQHGGNGTPRQVVPLFMYPLTHAYFMSYFCLLVTLEQKLRSVKFLKTTKLGNGLLLLGLSYGLAFAETYVMASPLLEDLFRYRDRERMLRLGSLGYAAYFVVGLPMVKRIDRDAEWGLGRVIIEALGTSMGIMVLLEAWAKVVGPI</sequence>
<keyword evidence="2" id="KW-0812">Transmembrane</keyword>
<dbReference type="Proteomes" id="UP001301769">
    <property type="component" value="Unassembled WGS sequence"/>
</dbReference>
<accession>A0AAN6YB64</accession>
<keyword evidence="4" id="KW-1185">Reference proteome</keyword>
<feature type="transmembrane region" description="Helical" evidence="2">
    <location>
        <begin position="156"/>
        <end position="174"/>
    </location>
</feature>
<dbReference type="PANTHER" id="PTHR35136:SF1">
    <property type="entry name" value="CYCLOEUCALENOL CYCLOISOMERASE"/>
    <property type="match status" value="1"/>
</dbReference>
<gene>
    <name evidence="3" type="ORF">QBC37DRAFT_398695</name>
</gene>
<dbReference type="PANTHER" id="PTHR35136">
    <property type="entry name" value="CYCLOEUCALENOL CYCLOISOMERASE"/>
    <property type="match status" value="1"/>
</dbReference>
<keyword evidence="2" id="KW-1133">Transmembrane helix</keyword>
<feature type="transmembrane region" description="Helical" evidence="2">
    <location>
        <begin position="63"/>
        <end position="83"/>
    </location>
</feature>
<evidence type="ECO:0000313" key="3">
    <source>
        <dbReference type="EMBL" id="KAK4215426.1"/>
    </source>
</evidence>
<reference evidence="3" key="1">
    <citation type="journal article" date="2023" name="Mol. Phylogenet. Evol.">
        <title>Genome-scale phylogeny and comparative genomics of the fungal order Sordariales.</title>
        <authorList>
            <person name="Hensen N."/>
            <person name="Bonometti L."/>
            <person name="Westerberg I."/>
            <person name="Brannstrom I.O."/>
            <person name="Guillou S."/>
            <person name="Cros-Aarteil S."/>
            <person name="Calhoun S."/>
            <person name="Haridas S."/>
            <person name="Kuo A."/>
            <person name="Mondo S."/>
            <person name="Pangilinan J."/>
            <person name="Riley R."/>
            <person name="LaButti K."/>
            <person name="Andreopoulos B."/>
            <person name="Lipzen A."/>
            <person name="Chen C."/>
            <person name="Yan M."/>
            <person name="Daum C."/>
            <person name="Ng V."/>
            <person name="Clum A."/>
            <person name="Steindorff A."/>
            <person name="Ohm R.A."/>
            <person name="Martin F."/>
            <person name="Silar P."/>
            <person name="Natvig D.O."/>
            <person name="Lalanne C."/>
            <person name="Gautier V."/>
            <person name="Ament-Velasquez S.L."/>
            <person name="Kruys A."/>
            <person name="Hutchinson M.I."/>
            <person name="Powell A.J."/>
            <person name="Barry K."/>
            <person name="Miller A.N."/>
            <person name="Grigoriev I.V."/>
            <person name="Debuchy R."/>
            <person name="Gladieux P."/>
            <person name="Hiltunen Thoren M."/>
            <person name="Johannesson H."/>
        </authorList>
    </citation>
    <scope>NUCLEOTIDE SEQUENCE</scope>
    <source>
        <strain evidence="3">PSN293</strain>
    </source>
</reference>
<organism evidence="3 4">
    <name type="scientific">Rhypophila decipiens</name>
    <dbReference type="NCBI Taxonomy" id="261697"/>
    <lineage>
        <taxon>Eukaryota</taxon>
        <taxon>Fungi</taxon>
        <taxon>Dikarya</taxon>
        <taxon>Ascomycota</taxon>
        <taxon>Pezizomycotina</taxon>
        <taxon>Sordariomycetes</taxon>
        <taxon>Sordariomycetidae</taxon>
        <taxon>Sordariales</taxon>
        <taxon>Naviculisporaceae</taxon>
        <taxon>Rhypophila</taxon>
    </lineage>
</organism>
<reference evidence="3" key="2">
    <citation type="submission" date="2023-05" db="EMBL/GenBank/DDBJ databases">
        <authorList>
            <consortium name="Lawrence Berkeley National Laboratory"/>
            <person name="Steindorff A."/>
            <person name="Hensen N."/>
            <person name="Bonometti L."/>
            <person name="Westerberg I."/>
            <person name="Brannstrom I.O."/>
            <person name="Guillou S."/>
            <person name="Cros-Aarteil S."/>
            <person name="Calhoun S."/>
            <person name="Haridas S."/>
            <person name="Kuo A."/>
            <person name="Mondo S."/>
            <person name="Pangilinan J."/>
            <person name="Riley R."/>
            <person name="Labutti K."/>
            <person name="Andreopoulos B."/>
            <person name="Lipzen A."/>
            <person name="Chen C."/>
            <person name="Yanf M."/>
            <person name="Daum C."/>
            <person name="Ng V."/>
            <person name="Clum A."/>
            <person name="Ohm R."/>
            <person name="Martin F."/>
            <person name="Silar P."/>
            <person name="Natvig D."/>
            <person name="Lalanne C."/>
            <person name="Gautier V."/>
            <person name="Ament-Velasquez S.L."/>
            <person name="Kruys A."/>
            <person name="Hutchinson M.I."/>
            <person name="Powell A.J."/>
            <person name="Barry K."/>
            <person name="Miller A.N."/>
            <person name="Grigoriev I.V."/>
            <person name="Debuchy R."/>
            <person name="Gladieux P."/>
            <person name="Thoren M.H."/>
            <person name="Johannesson H."/>
        </authorList>
    </citation>
    <scope>NUCLEOTIDE SEQUENCE</scope>
    <source>
        <strain evidence="3">PSN293</strain>
    </source>
</reference>
<feature type="transmembrane region" description="Helical" evidence="2">
    <location>
        <begin position="95"/>
        <end position="119"/>
    </location>
</feature>
<feature type="transmembrane region" description="Helical" evidence="2">
    <location>
        <begin position="229"/>
        <end position="248"/>
    </location>
</feature>
<proteinExistence type="predicted"/>
<feature type="region of interest" description="Disordered" evidence="1">
    <location>
        <begin position="1"/>
        <end position="21"/>
    </location>
</feature>
<evidence type="ECO:0000313" key="4">
    <source>
        <dbReference type="Proteomes" id="UP001301769"/>
    </source>
</evidence>
<protein>
    <submittedName>
        <fullName evidence="3">Cycloeucalenol cycloisomerase</fullName>
    </submittedName>
</protein>
<keyword evidence="2" id="KW-0472">Membrane</keyword>
<feature type="transmembrane region" description="Helical" evidence="2">
    <location>
        <begin position="260"/>
        <end position="281"/>
    </location>
</feature>
<evidence type="ECO:0000256" key="2">
    <source>
        <dbReference type="SAM" id="Phobius"/>
    </source>
</evidence>
<feature type="transmembrane region" description="Helical" evidence="2">
    <location>
        <begin position="34"/>
        <end position="51"/>
    </location>
</feature>
<dbReference type="AlphaFoldDB" id="A0AAN6YB64"/>
<evidence type="ECO:0000256" key="1">
    <source>
        <dbReference type="SAM" id="MobiDB-lite"/>
    </source>
</evidence>
<dbReference type="GO" id="GO:0047793">
    <property type="term" value="F:cycloeucalenol cycloisomerase activity"/>
    <property type="evidence" value="ECO:0007669"/>
    <property type="project" value="InterPro"/>
</dbReference>
<feature type="transmembrane region" description="Helical" evidence="2">
    <location>
        <begin position="195"/>
        <end position="217"/>
    </location>
</feature>
<dbReference type="InterPro" id="IPR020532">
    <property type="entry name" value="Cycloeucalenol_cycloisomerase"/>
</dbReference>
<name>A0AAN6YB64_9PEZI</name>
<dbReference type="EMBL" id="MU858080">
    <property type="protein sequence ID" value="KAK4215426.1"/>
    <property type="molecule type" value="Genomic_DNA"/>
</dbReference>
<comment type="caution">
    <text evidence="3">The sequence shown here is derived from an EMBL/GenBank/DDBJ whole genome shotgun (WGS) entry which is preliminary data.</text>
</comment>